<dbReference type="Proteomes" id="UP000593575">
    <property type="component" value="Unassembled WGS sequence"/>
</dbReference>
<evidence type="ECO:0000313" key="3">
    <source>
        <dbReference type="Proteomes" id="UP000593575"/>
    </source>
</evidence>
<dbReference type="Pfam" id="PF04266">
    <property type="entry name" value="ASCH"/>
    <property type="match status" value="1"/>
</dbReference>
<gene>
    <name evidence="2" type="ORF">Goarm_011059</name>
</gene>
<dbReference type="EMBL" id="JABFAE010000004">
    <property type="protein sequence ID" value="MBA0826175.1"/>
    <property type="molecule type" value="Genomic_DNA"/>
</dbReference>
<protein>
    <recommendedName>
        <fullName evidence="1">ASCH domain-containing protein</fullName>
    </recommendedName>
</protein>
<dbReference type="InterPro" id="IPR015947">
    <property type="entry name" value="PUA-like_sf"/>
</dbReference>
<dbReference type="PANTHER" id="PTHR34204">
    <property type="entry name" value="RNA-BINDING ASCH DOMAIN PROTEIN"/>
    <property type="match status" value="1"/>
</dbReference>
<dbReference type="InterPro" id="IPR007374">
    <property type="entry name" value="ASCH_domain"/>
</dbReference>
<name>A0A7J9IYB3_9ROSI</name>
<dbReference type="Gene3D" id="2.30.130.30">
    <property type="entry name" value="Hypothetical protein"/>
    <property type="match status" value="2"/>
</dbReference>
<reference evidence="2 3" key="1">
    <citation type="journal article" date="2019" name="Genome Biol. Evol.">
        <title>Insights into the evolution of the New World diploid cottons (Gossypium, subgenus Houzingenia) based on genome sequencing.</title>
        <authorList>
            <person name="Grover C.E."/>
            <person name="Arick M.A. 2nd"/>
            <person name="Thrash A."/>
            <person name="Conover J.L."/>
            <person name="Sanders W.S."/>
            <person name="Peterson D.G."/>
            <person name="Frelichowski J.E."/>
            <person name="Scheffler J.A."/>
            <person name="Scheffler B.E."/>
            <person name="Wendel J.F."/>
        </authorList>
    </citation>
    <scope>NUCLEOTIDE SEQUENCE [LARGE SCALE GENOMIC DNA]</scope>
    <source>
        <strain evidence="2">6</strain>
        <tissue evidence="2">Leaf</tissue>
    </source>
</reference>
<accession>A0A7J9IYB3</accession>
<dbReference type="PANTHER" id="PTHR34204:SF3">
    <property type="entry name" value="ASCH DOMAIN-CONTAINING PROTEIN"/>
    <property type="match status" value="1"/>
</dbReference>
<organism evidence="2 3">
    <name type="scientific">Gossypium armourianum</name>
    <dbReference type="NCBI Taxonomy" id="34283"/>
    <lineage>
        <taxon>Eukaryota</taxon>
        <taxon>Viridiplantae</taxon>
        <taxon>Streptophyta</taxon>
        <taxon>Embryophyta</taxon>
        <taxon>Tracheophyta</taxon>
        <taxon>Spermatophyta</taxon>
        <taxon>Magnoliopsida</taxon>
        <taxon>eudicotyledons</taxon>
        <taxon>Gunneridae</taxon>
        <taxon>Pentapetalae</taxon>
        <taxon>rosids</taxon>
        <taxon>malvids</taxon>
        <taxon>Malvales</taxon>
        <taxon>Malvaceae</taxon>
        <taxon>Malvoideae</taxon>
        <taxon>Gossypium</taxon>
    </lineage>
</organism>
<feature type="domain" description="ASCH" evidence="1">
    <location>
        <begin position="135"/>
        <end position="288"/>
    </location>
</feature>
<dbReference type="SUPFAM" id="SSF88697">
    <property type="entry name" value="PUA domain-like"/>
    <property type="match status" value="1"/>
</dbReference>
<proteinExistence type="predicted"/>
<evidence type="ECO:0000259" key="1">
    <source>
        <dbReference type="Pfam" id="PF04266"/>
    </source>
</evidence>
<sequence>MEQSSSPGTNPVELSNSIEELLKFTLQSHLNGTLELDIGLSKQFCSSLLNHPSTSPISLNASSSSEASQNPLYKQLARALYEIITFGSLQESSDCNKVASFCQGSDLKQKDEWFDLVHKEGSELAEILKNINFELHVQEPFFTQLKDGIKAVEGRCAVGDYNRYASKSELSLVSSYNLLLDNRSGFQIPIFASVQNFRGIGLLCTKKDRIATGALILFNKCLVLEVQDVHYYASFFEMLEAESLAKVLPGVKTIDEGNNPVIISRGGVQVYRKFYTEEKEKTNGVAAICVAKMAAQPYLSLARILSEIIQRQKESELLMMLQHRAWMSQHIKQNTQRAICHWCRDTGQRMSRHSLEDTPK</sequence>
<keyword evidence="3" id="KW-1185">Reference proteome</keyword>
<comment type="caution">
    <text evidence="2">The sequence shown here is derived from an EMBL/GenBank/DDBJ whole genome shotgun (WGS) entry which is preliminary data.</text>
</comment>
<dbReference type="AlphaFoldDB" id="A0A7J9IYB3"/>
<evidence type="ECO:0000313" key="2">
    <source>
        <dbReference type="EMBL" id="MBA0826175.1"/>
    </source>
</evidence>